<evidence type="ECO:0000256" key="5">
    <source>
        <dbReference type="ARBA" id="ARBA00023267"/>
    </source>
</evidence>
<dbReference type="Proteomes" id="UP000008130">
    <property type="component" value="Chromosome"/>
</dbReference>
<evidence type="ECO:0000256" key="6">
    <source>
        <dbReference type="PROSITE-ProRule" id="PRU00409"/>
    </source>
</evidence>
<dbReference type="InterPro" id="IPR016185">
    <property type="entry name" value="PreATP-grasp_dom_sf"/>
</dbReference>
<dbReference type="GO" id="GO:0046872">
    <property type="term" value="F:metal ion binding"/>
    <property type="evidence" value="ECO:0007669"/>
    <property type="project" value="InterPro"/>
</dbReference>
<dbReference type="SUPFAM" id="SSF51230">
    <property type="entry name" value="Single hybrid motif"/>
    <property type="match status" value="1"/>
</dbReference>
<dbReference type="HOGENOM" id="CLU_000395_3_1_5"/>
<dbReference type="PANTHER" id="PTHR18866:SF33">
    <property type="entry name" value="METHYLCROTONOYL-COA CARBOXYLASE SUBUNIT ALPHA, MITOCHONDRIAL-RELATED"/>
    <property type="match status" value="1"/>
</dbReference>
<dbReference type="RefSeq" id="WP_013651815.1">
    <property type="nucleotide sequence ID" value="NC_015259.1"/>
</dbReference>
<evidence type="ECO:0000313" key="10">
    <source>
        <dbReference type="EMBL" id="ADZ69498.1"/>
    </source>
</evidence>
<dbReference type="InterPro" id="IPR011053">
    <property type="entry name" value="Single_hybrid_motif"/>
</dbReference>
<proteinExistence type="predicted"/>
<feature type="domain" description="ATP-grasp" evidence="8">
    <location>
        <begin position="129"/>
        <end position="327"/>
    </location>
</feature>
<sequence>MTVLFNAPRPIRSVLVANRGEIACRVMRTCRRLGLRTVAVHSDADADALHVRSADDSHRIGAGPATESYLDMDAVLAAARASGADAIHPGYGFLSENAAFARRCEEAGIVFIGPTPDAVAAMGSKIEAKRIAVEAGVPTVPGYHGDDQDPVRLAAEAERIGYPVLIKASAGGGGRGMRLVERPQDFAAALETARTEARSAFGDDSVLLERYIANPRHLEVQLVGDSHGNLVHLFERDCSVQRNNQKVLEEAPAPNLPGAVRARLHDTALKLGRAIGYRSAGTVEFIMEAGGSEPYFLEMNTRLQVEHPVTEAITGIDLVEWQLLVAAGLPLPLDQDAIRAVGHAIEARVAAERPEASFQPSIGRIAALQAPVGLRFDTGVEGGSQVTPFYDSMLAKLIAHGPDRSAARDRLEQGLSELSVLGLATNQAFLRDCVARPAFAEGRATTRFLVENFPDGWKPQGVDRLRALAAAIWATRLPAAQSPWQERGGFRVTGARRPASVELELSDDHGTASARLTLGPDGFALRIDDRDIVLGPLDLGSGPVEVGGAPVAFRCADDVVHLSHRGLAASVRLRPAIDVDRSATLSAASDGTVVAPLHGLVTDISVSAGERVEKGRPLMKMEAMKLVHTLVAPIDGTVAALRCAVGDTVPADHHLIEIAPLGEE</sequence>
<name>F2IYQ1_POLGS</name>
<dbReference type="OrthoDB" id="9763189at2"/>
<dbReference type="InterPro" id="IPR005479">
    <property type="entry name" value="CPAse_ATP-bd"/>
</dbReference>
<dbReference type="AlphaFoldDB" id="F2IYQ1"/>
<dbReference type="InterPro" id="IPR000089">
    <property type="entry name" value="Biotin_lipoyl"/>
</dbReference>
<dbReference type="GO" id="GO:0005524">
    <property type="term" value="F:ATP binding"/>
    <property type="evidence" value="ECO:0007669"/>
    <property type="project" value="UniProtKB-UniRule"/>
</dbReference>
<dbReference type="Pfam" id="PF00289">
    <property type="entry name" value="Biotin_carb_N"/>
    <property type="match status" value="1"/>
</dbReference>
<evidence type="ECO:0000256" key="1">
    <source>
        <dbReference type="ARBA" id="ARBA00001953"/>
    </source>
</evidence>
<comment type="cofactor">
    <cofactor evidence="1">
        <name>biotin</name>
        <dbReference type="ChEBI" id="CHEBI:57586"/>
    </cofactor>
</comment>
<dbReference type="Pfam" id="PF02785">
    <property type="entry name" value="Biotin_carb_C"/>
    <property type="match status" value="1"/>
</dbReference>
<dbReference type="PROSITE" id="PS00867">
    <property type="entry name" value="CPSASE_2"/>
    <property type="match status" value="1"/>
</dbReference>
<gene>
    <name evidence="10" type="primary">purK</name>
    <name evidence="10" type="ordered locus">SL003B_1069</name>
</gene>
<dbReference type="Pfam" id="PF02786">
    <property type="entry name" value="CPSase_L_D2"/>
    <property type="match status" value="1"/>
</dbReference>
<dbReference type="FunFam" id="3.40.50.20:FF:000010">
    <property type="entry name" value="Propionyl-CoA carboxylase subunit alpha"/>
    <property type="match status" value="1"/>
</dbReference>
<evidence type="ECO:0000259" key="9">
    <source>
        <dbReference type="PROSITE" id="PS50979"/>
    </source>
</evidence>
<dbReference type="Gene3D" id="3.30.470.20">
    <property type="entry name" value="ATP-grasp fold, B domain"/>
    <property type="match status" value="1"/>
</dbReference>
<keyword evidence="3 6" id="KW-0547">Nucleotide-binding</keyword>
<dbReference type="InterPro" id="IPR001882">
    <property type="entry name" value="Biotin_BS"/>
</dbReference>
<dbReference type="Pfam" id="PF00364">
    <property type="entry name" value="Biotin_lipoyl"/>
    <property type="match status" value="1"/>
</dbReference>
<evidence type="ECO:0000256" key="3">
    <source>
        <dbReference type="ARBA" id="ARBA00022741"/>
    </source>
</evidence>
<dbReference type="InterPro" id="IPR005481">
    <property type="entry name" value="BC-like_N"/>
</dbReference>
<dbReference type="eggNOG" id="COG4770">
    <property type="taxonomic scope" value="Bacteria"/>
</dbReference>
<evidence type="ECO:0000313" key="11">
    <source>
        <dbReference type="Proteomes" id="UP000008130"/>
    </source>
</evidence>
<evidence type="ECO:0000259" key="8">
    <source>
        <dbReference type="PROSITE" id="PS50975"/>
    </source>
</evidence>
<dbReference type="PANTHER" id="PTHR18866">
    <property type="entry name" value="CARBOXYLASE:PYRUVATE/ACETYL-COA/PROPIONYL-COA CARBOXYLASE"/>
    <property type="match status" value="1"/>
</dbReference>
<protein>
    <submittedName>
        <fullName evidence="10">Putative Methylcrotonoyl-Coenzyme A carboxylase 1 (Alpha)</fullName>
    </submittedName>
</protein>
<dbReference type="SUPFAM" id="SSF52440">
    <property type="entry name" value="PreATP-grasp domain"/>
    <property type="match status" value="1"/>
</dbReference>
<dbReference type="SUPFAM" id="SSF51246">
    <property type="entry name" value="Rudiment single hybrid motif"/>
    <property type="match status" value="1"/>
</dbReference>
<dbReference type="InterPro" id="IPR050856">
    <property type="entry name" value="Biotin_carboxylase_complex"/>
</dbReference>
<dbReference type="KEGG" id="pgv:SL003B_1069"/>
<dbReference type="PROSITE" id="PS50975">
    <property type="entry name" value="ATP_GRASP"/>
    <property type="match status" value="1"/>
</dbReference>
<dbReference type="SMART" id="SM00878">
    <property type="entry name" value="Biotin_carb_C"/>
    <property type="match status" value="1"/>
</dbReference>
<keyword evidence="2" id="KW-0436">Ligase</keyword>
<dbReference type="PROSITE" id="PS50968">
    <property type="entry name" value="BIOTINYL_LIPOYL"/>
    <property type="match status" value="1"/>
</dbReference>
<reference evidence="10 11" key="1">
    <citation type="journal article" date="2011" name="J. Bacteriol.">
        <title>Complete genome sequence of Polymorphum gilvum SL003B-26A1T, a crude oil-degrading bacterium from oil-polluted saline soil.</title>
        <authorList>
            <person name="Li S.G."/>
            <person name="Tang Y.Q."/>
            <person name="Nie Y."/>
            <person name="Cai M."/>
            <person name="Wu X.L."/>
        </authorList>
    </citation>
    <scope>NUCLEOTIDE SEQUENCE [LARGE SCALE GENOMIC DNA]</scope>
    <source>
        <strain evidence="11">LMG 25793 / CGMCC 1.9160 / SL003B-26A1</strain>
    </source>
</reference>
<dbReference type="STRING" id="991905.SL003B_1069"/>
<accession>F2IYQ1</accession>
<feature type="domain" description="Lipoyl-binding" evidence="7">
    <location>
        <begin position="582"/>
        <end position="659"/>
    </location>
</feature>
<dbReference type="Gene3D" id="2.40.50.100">
    <property type="match status" value="1"/>
</dbReference>
<dbReference type="PATRIC" id="fig|991905.3.peg.1090"/>
<evidence type="ECO:0000259" key="7">
    <source>
        <dbReference type="PROSITE" id="PS50968"/>
    </source>
</evidence>
<dbReference type="PROSITE" id="PS50979">
    <property type="entry name" value="BC"/>
    <property type="match status" value="1"/>
</dbReference>
<dbReference type="FunFam" id="3.30.470.20:FF:000028">
    <property type="entry name" value="Methylcrotonoyl-CoA carboxylase subunit alpha, mitochondrial"/>
    <property type="match status" value="1"/>
</dbReference>
<feature type="domain" description="Biotin carboxylation" evidence="9">
    <location>
        <begin position="10"/>
        <end position="454"/>
    </location>
</feature>
<dbReference type="InterPro" id="IPR011761">
    <property type="entry name" value="ATP-grasp"/>
</dbReference>
<dbReference type="InterPro" id="IPR011054">
    <property type="entry name" value="Rudment_hybrid_motif"/>
</dbReference>
<dbReference type="PROSITE" id="PS00866">
    <property type="entry name" value="CPSASE_1"/>
    <property type="match status" value="1"/>
</dbReference>
<dbReference type="GO" id="GO:0016874">
    <property type="term" value="F:ligase activity"/>
    <property type="evidence" value="ECO:0007669"/>
    <property type="project" value="UniProtKB-KW"/>
</dbReference>
<evidence type="ECO:0000256" key="2">
    <source>
        <dbReference type="ARBA" id="ARBA00022598"/>
    </source>
</evidence>
<dbReference type="FunFam" id="3.30.1490.20:FF:000003">
    <property type="entry name" value="acetyl-CoA carboxylase isoform X1"/>
    <property type="match status" value="1"/>
</dbReference>
<dbReference type="SUPFAM" id="SSF56059">
    <property type="entry name" value="Glutathione synthetase ATP-binding domain-like"/>
    <property type="match status" value="1"/>
</dbReference>
<evidence type="ECO:0000256" key="4">
    <source>
        <dbReference type="ARBA" id="ARBA00022840"/>
    </source>
</evidence>
<dbReference type="PROSITE" id="PS00188">
    <property type="entry name" value="BIOTIN"/>
    <property type="match status" value="1"/>
</dbReference>
<dbReference type="InterPro" id="IPR011764">
    <property type="entry name" value="Biotin_carboxylation_dom"/>
</dbReference>
<organism evidence="10 11">
    <name type="scientific">Polymorphum gilvum (strain LMG 25793 / CGMCC 1.9160 / SL003B-26A1)</name>
    <dbReference type="NCBI Taxonomy" id="991905"/>
    <lineage>
        <taxon>Bacteria</taxon>
        <taxon>Pseudomonadati</taxon>
        <taxon>Pseudomonadota</taxon>
        <taxon>Alphaproteobacteria</taxon>
        <taxon>Rhodobacterales</taxon>
        <taxon>Paracoccaceae</taxon>
        <taxon>Polymorphum</taxon>
    </lineage>
</organism>
<dbReference type="InterPro" id="IPR005482">
    <property type="entry name" value="Biotin_COase_C"/>
</dbReference>
<dbReference type="EMBL" id="CP002568">
    <property type="protein sequence ID" value="ADZ69498.1"/>
    <property type="molecule type" value="Genomic_DNA"/>
</dbReference>
<keyword evidence="11" id="KW-1185">Reference proteome</keyword>
<keyword evidence="4 6" id="KW-0067">ATP-binding</keyword>
<dbReference type="CDD" id="cd06850">
    <property type="entry name" value="biotinyl_domain"/>
    <property type="match status" value="1"/>
</dbReference>
<keyword evidence="5" id="KW-0092">Biotin</keyword>